<organism evidence="8 9">
    <name type="scientific">Reyranella humidisoli</name>
    <dbReference type="NCBI Taxonomy" id="2849149"/>
    <lineage>
        <taxon>Bacteria</taxon>
        <taxon>Pseudomonadati</taxon>
        <taxon>Pseudomonadota</taxon>
        <taxon>Alphaproteobacteria</taxon>
        <taxon>Hyphomicrobiales</taxon>
        <taxon>Reyranellaceae</taxon>
        <taxon>Reyranella</taxon>
    </lineage>
</organism>
<name>A0ABS6IR74_9HYPH</name>
<keyword evidence="5 8" id="KW-0413">Isomerase</keyword>
<keyword evidence="2" id="KW-1003">Cell membrane</keyword>
<dbReference type="EMBL" id="JAHOPB010000003">
    <property type="protein sequence ID" value="MBU8877091.1"/>
    <property type="molecule type" value="Genomic_DNA"/>
</dbReference>
<gene>
    <name evidence="8" type="ORF">KQ910_25190</name>
</gene>
<comment type="subcellular location">
    <subcellularLocation>
        <location evidence="1">Cell membrane</location>
    </subcellularLocation>
</comment>
<evidence type="ECO:0000259" key="7">
    <source>
        <dbReference type="PROSITE" id="PS50198"/>
    </source>
</evidence>
<dbReference type="RefSeq" id="WP_216966506.1">
    <property type="nucleotide sequence ID" value="NZ_JAHOPB010000003.1"/>
</dbReference>
<evidence type="ECO:0000256" key="4">
    <source>
        <dbReference type="ARBA" id="ARBA00023186"/>
    </source>
</evidence>
<evidence type="ECO:0000256" key="6">
    <source>
        <dbReference type="SAM" id="Phobius"/>
    </source>
</evidence>
<sequence length="642" mass="70534">MNNFRKYARYFILFILFGMLIISFGLWGVGDMLKVVGRSSEVAHVGGTKIPLYGWVGGAPVYATEVREQFNRQLEAIQRQTGQRPEQEQALRYGLHVRALEEVIQRAVLDYAIREFGLIVSDEEVRATIARNPAFLGTGGSFDPLLYRNRLQQARISEPQFVLDMRREIAASQLFGAVRADGLAPASLRDQVFALESEKRTAETIYIPDAIVVDVPKPTPEQLNTYFEANKAKFQIPEFRAFSFVMITVDDVQNQVAVTSDAVRQEYEARAAEFGTPEKRDVDQAMTDTEDKAKAIIAAAQGGKSLEDAAKEVTGNADGVIKLGAVTKKDLPPGPLADGIFGLPEGIAPAPIQSPLGWHIVRINKIEAGKAVPFEEVKEKLETDLKAQQAPDLLIKLVTDFERALSKTQSMKAAAEDLGLKVRTYENVDARGQDAAGKQIVIGPASSELVQAAFATRESAESDLLETPRGEYFIVRTDRITPARAPTLAEVEDRVVAAWQIEERRKLAETKVKDALEKANAGTDFATLAKELGLEARIAKPVTRFEADAGNYLSQPVVVELFKLASDKTASVRTAEGSVLVRVKSIEAPDLAKDKEQLDRFGKQLDTMVANDLILQLIAALRAKYGVTVDEAAFQATFAPQQ</sequence>
<feature type="domain" description="PpiC" evidence="7">
    <location>
        <begin position="277"/>
        <end position="365"/>
    </location>
</feature>
<dbReference type="Pfam" id="PF13624">
    <property type="entry name" value="SurA_N_3"/>
    <property type="match status" value="1"/>
</dbReference>
<evidence type="ECO:0000313" key="9">
    <source>
        <dbReference type="Proteomes" id="UP000727907"/>
    </source>
</evidence>
<comment type="caution">
    <text evidence="8">The sequence shown here is derived from an EMBL/GenBank/DDBJ whole genome shotgun (WGS) entry which is preliminary data.</text>
</comment>
<dbReference type="InterPro" id="IPR052029">
    <property type="entry name" value="PpiD_chaperone"/>
</dbReference>
<evidence type="ECO:0000256" key="1">
    <source>
        <dbReference type="ARBA" id="ARBA00004236"/>
    </source>
</evidence>
<proteinExistence type="predicted"/>
<reference evidence="8 9" key="1">
    <citation type="submission" date="2021-06" db="EMBL/GenBank/DDBJ databases">
        <authorList>
            <person name="Lee D.H."/>
        </authorList>
    </citation>
    <scope>NUCLEOTIDE SEQUENCE [LARGE SCALE GENOMIC DNA]</scope>
    <source>
        <strain evidence="8 9">MMS21-HV4-11</strain>
    </source>
</reference>
<evidence type="ECO:0000313" key="8">
    <source>
        <dbReference type="EMBL" id="MBU8877091.1"/>
    </source>
</evidence>
<feature type="transmembrane region" description="Helical" evidence="6">
    <location>
        <begin position="7"/>
        <end position="29"/>
    </location>
</feature>
<dbReference type="GO" id="GO:0016853">
    <property type="term" value="F:isomerase activity"/>
    <property type="evidence" value="ECO:0007669"/>
    <property type="project" value="UniProtKB-KW"/>
</dbReference>
<dbReference type="InterPro" id="IPR000297">
    <property type="entry name" value="PPIase_PpiC"/>
</dbReference>
<dbReference type="PANTHER" id="PTHR47529">
    <property type="entry name" value="PEPTIDYL-PROLYL CIS-TRANS ISOMERASE D"/>
    <property type="match status" value="1"/>
</dbReference>
<accession>A0ABS6IR74</accession>
<keyword evidence="3 6" id="KW-0472">Membrane</keyword>
<protein>
    <submittedName>
        <fullName evidence="8">Peptidyl-prolyl cis-trans isomerase</fullName>
    </submittedName>
</protein>
<keyword evidence="9" id="KW-1185">Reference proteome</keyword>
<dbReference type="Pfam" id="PF13145">
    <property type="entry name" value="Rotamase_2"/>
    <property type="match status" value="1"/>
</dbReference>
<evidence type="ECO:0000256" key="3">
    <source>
        <dbReference type="ARBA" id="ARBA00023136"/>
    </source>
</evidence>
<keyword evidence="6" id="KW-1133">Transmembrane helix</keyword>
<keyword evidence="6" id="KW-0812">Transmembrane</keyword>
<dbReference type="Proteomes" id="UP000727907">
    <property type="component" value="Unassembled WGS sequence"/>
</dbReference>
<evidence type="ECO:0000256" key="2">
    <source>
        <dbReference type="ARBA" id="ARBA00022475"/>
    </source>
</evidence>
<evidence type="ECO:0000256" key="5">
    <source>
        <dbReference type="PROSITE-ProRule" id="PRU00278"/>
    </source>
</evidence>
<dbReference type="PROSITE" id="PS50198">
    <property type="entry name" value="PPIC_PPIASE_2"/>
    <property type="match status" value="1"/>
</dbReference>
<keyword evidence="4" id="KW-0143">Chaperone</keyword>
<dbReference type="PANTHER" id="PTHR47529:SF1">
    <property type="entry name" value="PERIPLASMIC CHAPERONE PPID"/>
    <property type="match status" value="1"/>
</dbReference>
<keyword evidence="5" id="KW-0697">Rotamase</keyword>